<protein>
    <recommendedName>
        <fullName evidence="6">RRM domain-containing protein</fullName>
    </recommendedName>
</protein>
<dbReference type="AlphaFoldDB" id="A0AAN7W446"/>
<evidence type="ECO:0000256" key="4">
    <source>
        <dbReference type="PROSITE-ProRule" id="PRU00176"/>
    </source>
</evidence>
<comment type="caution">
    <text evidence="7">The sequence shown here is derived from an EMBL/GenBank/DDBJ whole genome shotgun (WGS) entry which is preliminary data.</text>
</comment>
<feature type="domain" description="RRM" evidence="6">
    <location>
        <begin position="92"/>
        <end position="170"/>
    </location>
</feature>
<dbReference type="CDD" id="cd12307">
    <property type="entry name" value="RRM_NIFK_like"/>
    <property type="match status" value="1"/>
</dbReference>
<reference evidence="8" key="1">
    <citation type="submission" date="2023-07" db="EMBL/GenBank/DDBJ databases">
        <title>A draft genome of Kazachstania heterogenica Y-27499.</title>
        <authorList>
            <person name="Donic C."/>
            <person name="Kralova J.S."/>
            <person name="Fidel L."/>
            <person name="Ben-Dor S."/>
            <person name="Jung S."/>
        </authorList>
    </citation>
    <scope>NUCLEOTIDE SEQUENCE [LARGE SCALE GENOMIC DNA]</scope>
    <source>
        <strain evidence="8">Y27499</strain>
    </source>
</reference>
<accession>A0AAN7W446</accession>
<sequence length="221" mass="25911">MVKLTNIKKQEKEEKTPVQKVEESDNESFSSSSSSSEDEIMEGLSDLEEEVNAQQHTIKKLDPSKKKKKNKDEAQENNLNGKGKKNTNEYSSIIYVSRLPNGFYEKELSKYFSQFGDLKEVRLARNKKTGNSRHYGFIEFANKDDAKIAQETMNNYLLMGHLLQVRLMEKGSKIEKLYKYKKRSFNENKYKKSKKEIEEASDIRHKERMDKLEKSGIDFKW</sequence>
<keyword evidence="8" id="KW-1185">Reference proteome</keyword>
<dbReference type="PANTHER" id="PTHR46754">
    <property type="entry name" value="MKI67 FHA DOMAIN-INTERACTING NUCLEOLAR PHOSPHOPROTEIN"/>
    <property type="match status" value="1"/>
</dbReference>
<dbReference type="Proteomes" id="UP001306508">
    <property type="component" value="Unassembled WGS sequence"/>
</dbReference>
<dbReference type="SMART" id="SM00360">
    <property type="entry name" value="RRM"/>
    <property type="match status" value="1"/>
</dbReference>
<evidence type="ECO:0000313" key="7">
    <source>
        <dbReference type="EMBL" id="KAK5780784.1"/>
    </source>
</evidence>
<evidence type="ECO:0000259" key="6">
    <source>
        <dbReference type="PROSITE" id="PS50102"/>
    </source>
</evidence>
<dbReference type="InterPro" id="IPR035979">
    <property type="entry name" value="RBD_domain_sf"/>
</dbReference>
<dbReference type="PROSITE" id="PS50102">
    <property type="entry name" value="RRM"/>
    <property type="match status" value="1"/>
</dbReference>
<dbReference type="Pfam" id="PF00076">
    <property type="entry name" value="RRM_1"/>
    <property type="match status" value="1"/>
</dbReference>
<evidence type="ECO:0000313" key="8">
    <source>
        <dbReference type="Proteomes" id="UP001306508"/>
    </source>
</evidence>
<evidence type="ECO:0000256" key="2">
    <source>
        <dbReference type="ARBA" id="ARBA00022884"/>
    </source>
</evidence>
<dbReference type="GO" id="GO:0003723">
    <property type="term" value="F:RNA binding"/>
    <property type="evidence" value="ECO:0007669"/>
    <property type="project" value="UniProtKB-UniRule"/>
</dbReference>
<feature type="region of interest" description="Disordered" evidence="5">
    <location>
        <begin position="1"/>
        <end position="85"/>
    </location>
</feature>
<keyword evidence="2 4" id="KW-0694">RNA-binding</keyword>
<gene>
    <name evidence="7" type="ORF">RI543_001907</name>
</gene>
<feature type="compositionally biased region" description="Basic and acidic residues" evidence="5">
    <location>
        <begin position="8"/>
        <end position="23"/>
    </location>
</feature>
<proteinExistence type="predicted"/>
<dbReference type="InterPro" id="IPR012677">
    <property type="entry name" value="Nucleotide-bd_a/b_plait_sf"/>
</dbReference>
<dbReference type="Gene3D" id="3.30.70.330">
    <property type="match status" value="1"/>
</dbReference>
<evidence type="ECO:0000256" key="5">
    <source>
        <dbReference type="SAM" id="MobiDB-lite"/>
    </source>
</evidence>
<dbReference type="InterPro" id="IPR000504">
    <property type="entry name" value="RRM_dom"/>
</dbReference>
<evidence type="ECO:0000256" key="3">
    <source>
        <dbReference type="ARBA" id="ARBA00023242"/>
    </source>
</evidence>
<evidence type="ECO:0000256" key="1">
    <source>
        <dbReference type="ARBA" id="ARBA00004604"/>
    </source>
</evidence>
<dbReference type="EMBL" id="JAWIZZ010000040">
    <property type="protein sequence ID" value="KAK5780784.1"/>
    <property type="molecule type" value="Genomic_DNA"/>
</dbReference>
<feature type="compositionally biased region" description="Acidic residues" evidence="5">
    <location>
        <begin position="36"/>
        <end position="51"/>
    </location>
</feature>
<name>A0AAN7W446_9SACH</name>
<feature type="compositionally biased region" description="Basic and acidic residues" evidence="5">
    <location>
        <begin position="59"/>
        <end position="74"/>
    </location>
</feature>
<keyword evidence="3" id="KW-0539">Nucleus</keyword>
<dbReference type="GO" id="GO:0005730">
    <property type="term" value="C:nucleolus"/>
    <property type="evidence" value="ECO:0007669"/>
    <property type="project" value="UniProtKB-SubCell"/>
</dbReference>
<dbReference type="SUPFAM" id="SSF54928">
    <property type="entry name" value="RNA-binding domain, RBD"/>
    <property type="match status" value="1"/>
</dbReference>
<organism evidence="7 8">
    <name type="scientific">Arxiozyma heterogenica</name>
    <dbReference type="NCBI Taxonomy" id="278026"/>
    <lineage>
        <taxon>Eukaryota</taxon>
        <taxon>Fungi</taxon>
        <taxon>Dikarya</taxon>
        <taxon>Ascomycota</taxon>
        <taxon>Saccharomycotina</taxon>
        <taxon>Saccharomycetes</taxon>
        <taxon>Saccharomycetales</taxon>
        <taxon>Saccharomycetaceae</taxon>
        <taxon>Arxiozyma</taxon>
    </lineage>
</organism>
<comment type="subcellular location">
    <subcellularLocation>
        <location evidence="1">Nucleus</location>
        <location evidence="1">Nucleolus</location>
    </subcellularLocation>
</comment>